<sequence length="349" mass="39405">MVIGIWADEVEEIVLDDNDFELLCNVSKSMTGLLYTVAEVPQVSNEISEIERELSDKIDEIFFGLEQSGVYSGYSFLPKKFKNTHPNRKEVCGSNKKSKEMPSASESLASAIFCLCMGTTGRDEDLCKTPAQSRRSWPYGTKIRMVQNEFETVWDNVVINQCIGHGGASLEKEKQNLADNVTKIKEKLEMTEKLATKKTSCDESNACAKVTKNPTWLENLREIENITNRTLVLLEEQKKRLESIRPKPETPLPSDSVSEVTSETEPDPLNAQVKAPVPEENRRQEQRKAPEAKQKLEPKVEQQTEKTPMEVYQTKAKKEEDSIQAPETNKTSGPFMTSPMIFHLATLLI</sequence>
<dbReference type="Pfam" id="PF13206">
    <property type="entry name" value="VSG_B"/>
    <property type="match status" value="1"/>
</dbReference>
<name>F9WC83_TRYCI</name>
<comment type="function">
    <text evidence="1">VSG forms a coat on the surface of the parasite. The trypanosome evades the immune response of the host by expressing a series of antigenically distinct VSGs from an estimated 1000 VSG genes.</text>
</comment>
<keyword evidence="7" id="KW-0325">Glycoprotein</keyword>
<dbReference type="Proteomes" id="UP000000702">
    <property type="component" value="Unassembled WGS sequence"/>
</dbReference>
<organism evidence="12 13">
    <name type="scientific">Trypanosoma congolense (strain IL3000)</name>
    <dbReference type="NCBI Taxonomy" id="1068625"/>
    <lineage>
        <taxon>Eukaryota</taxon>
        <taxon>Discoba</taxon>
        <taxon>Euglenozoa</taxon>
        <taxon>Kinetoplastea</taxon>
        <taxon>Metakinetoplastina</taxon>
        <taxon>Trypanosomatida</taxon>
        <taxon>Trypanosomatidae</taxon>
        <taxon>Trypanosoma</taxon>
        <taxon>Nannomonas</taxon>
    </lineage>
</organism>
<dbReference type="AlphaFoldDB" id="F9WC83"/>
<comment type="subcellular location">
    <subcellularLocation>
        <location evidence="2">Cell membrane</location>
        <topology evidence="2">Lipid-anchor</topology>
        <topology evidence="2">GPI-anchor</topology>
    </subcellularLocation>
</comment>
<dbReference type="EMBL" id="CAEQ01001681">
    <property type="protein sequence ID" value="CCD14875.1"/>
    <property type="molecule type" value="Genomic_DNA"/>
</dbReference>
<evidence type="ECO:0000256" key="7">
    <source>
        <dbReference type="ARBA" id="ARBA00023180"/>
    </source>
</evidence>
<reference evidence="12 13" key="2">
    <citation type="journal article" date="2012" name="Proc. Natl. Acad. Sci. U.S.A.">
        <title>Antigenic diversity is generated by distinct evolutionary mechanisms in African trypanosome species.</title>
        <authorList>
            <person name="Jackson A.P."/>
            <person name="Berry A."/>
            <person name="Aslett M."/>
            <person name="Allison H.C."/>
            <person name="Burton P."/>
            <person name="Vavrova-Anderson J."/>
            <person name="Brown R."/>
            <person name="Browne H."/>
            <person name="Corton N."/>
            <person name="Hauser H."/>
            <person name="Gamble J."/>
            <person name="Gilderthorp R."/>
            <person name="Marcello L."/>
            <person name="McQuillan J."/>
            <person name="Otto T.D."/>
            <person name="Quail M.A."/>
            <person name="Sanders M.J."/>
            <person name="van Tonder A."/>
            <person name="Ginger M.L."/>
            <person name="Field M.C."/>
            <person name="Barry J.D."/>
            <person name="Hertz-Fowler C."/>
            <person name="Berriman M."/>
        </authorList>
    </citation>
    <scope>NUCLEOTIDE SEQUENCE [LARGE SCALE GENOMIC DNA]</scope>
    <source>
        <strain evidence="12 13">IL3000</strain>
    </source>
</reference>
<feature type="compositionally biased region" description="Low complexity" evidence="10">
    <location>
        <begin position="253"/>
        <end position="263"/>
    </location>
</feature>
<reference evidence="13" key="1">
    <citation type="submission" date="2011-07" db="EMBL/GenBank/DDBJ databases">
        <title>Divergent evolution of antigenic variation in African trypanosomes.</title>
        <authorList>
            <person name="Jackson A.P."/>
            <person name="Berry A."/>
            <person name="Allison H.C."/>
            <person name="Burton P."/>
            <person name="Anderson J."/>
            <person name="Aslett M."/>
            <person name="Brown R."/>
            <person name="Corton N."/>
            <person name="Harris D."/>
            <person name="Hauser H."/>
            <person name="Gamble J."/>
            <person name="Gilderthorp R."/>
            <person name="McQuillan J."/>
            <person name="Quail M.A."/>
            <person name="Sanders M."/>
            <person name="Van Tonder A."/>
            <person name="Ginger M.L."/>
            <person name="Donelson J.E."/>
            <person name="Field M.C."/>
            <person name="Barry J.D."/>
            <person name="Berriman M."/>
            <person name="Hertz-Fowler C."/>
        </authorList>
    </citation>
    <scope>NUCLEOTIDE SEQUENCE [LARGE SCALE GENOMIC DNA]</scope>
    <source>
        <strain evidence="13">IL3000</strain>
    </source>
</reference>
<feature type="coiled-coil region" evidence="9">
    <location>
        <begin position="167"/>
        <end position="194"/>
    </location>
</feature>
<proteinExistence type="predicted"/>
<protein>
    <submittedName>
        <fullName evidence="12">Variant surface glycoprotein</fullName>
    </submittedName>
</protein>
<dbReference type="GO" id="GO:0098552">
    <property type="term" value="C:side of membrane"/>
    <property type="evidence" value="ECO:0007669"/>
    <property type="project" value="UniProtKB-KW"/>
</dbReference>
<comment type="caution">
    <text evidence="12">The sequence shown here is derived from an EMBL/GenBank/DDBJ whole genome shotgun (WGS) entry which is preliminary data.</text>
</comment>
<accession>F9WC83</accession>
<keyword evidence="4" id="KW-0336">GPI-anchor</keyword>
<evidence type="ECO:0000259" key="11">
    <source>
        <dbReference type="Pfam" id="PF13206"/>
    </source>
</evidence>
<keyword evidence="13" id="KW-1185">Reference proteome</keyword>
<dbReference type="GO" id="GO:0005886">
    <property type="term" value="C:plasma membrane"/>
    <property type="evidence" value="ECO:0007669"/>
    <property type="project" value="UniProtKB-SubCell"/>
</dbReference>
<keyword evidence="8" id="KW-0449">Lipoprotein</keyword>
<keyword evidence="9" id="KW-0175">Coiled coil</keyword>
<evidence type="ECO:0000256" key="1">
    <source>
        <dbReference type="ARBA" id="ARBA00002523"/>
    </source>
</evidence>
<evidence type="ECO:0000256" key="10">
    <source>
        <dbReference type="SAM" id="MobiDB-lite"/>
    </source>
</evidence>
<evidence type="ECO:0000256" key="9">
    <source>
        <dbReference type="SAM" id="Coils"/>
    </source>
</evidence>
<evidence type="ECO:0000256" key="8">
    <source>
        <dbReference type="ARBA" id="ARBA00023288"/>
    </source>
</evidence>
<evidence type="ECO:0000256" key="4">
    <source>
        <dbReference type="ARBA" id="ARBA00022622"/>
    </source>
</evidence>
<evidence type="ECO:0000256" key="6">
    <source>
        <dbReference type="ARBA" id="ARBA00023136"/>
    </source>
</evidence>
<evidence type="ECO:0000256" key="3">
    <source>
        <dbReference type="ARBA" id="ARBA00022475"/>
    </source>
</evidence>
<keyword evidence="6" id="KW-0472">Membrane</keyword>
<feature type="compositionally biased region" description="Polar residues" evidence="10">
    <location>
        <begin position="325"/>
        <end position="335"/>
    </location>
</feature>
<feature type="domain" description="Trypanosome variant surface glycoprotein B-type N-terminal" evidence="11">
    <location>
        <begin position="51"/>
        <end position="212"/>
    </location>
</feature>
<evidence type="ECO:0000256" key="2">
    <source>
        <dbReference type="ARBA" id="ARBA00004609"/>
    </source>
</evidence>
<evidence type="ECO:0000313" key="13">
    <source>
        <dbReference type="Proteomes" id="UP000000702"/>
    </source>
</evidence>
<feature type="compositionally biased region" description="Basic and acidic residues" evidence="10">
    <location>
        <begin position="277"/>
        <end position="308"/>
    </location>
</feature>
<feature type="region of interest" description="Disordered" evidence="10">
    <location>
        <begin position="244"/>
        <end position="337"/>
    </location>
</feature>
<dbReference type="VEuPathDB" id="TriTrypDB:TcIL3000_0_54490"/>
<dbReference type="InterPro" id="IPR025932">
    <property type="entry name" value="Trypano_VSG_B_N_dom"/>
</dbReference>
<evidence type="ECO:0000313" key="12">
    <source>
        <dbReference type="EMBL" id="CCD14875.1"/>
    </source>
</evidence>
<keyword evidence="5" id="KW-0732">Signal</keyword>
<gene>
    <name evidence="12" type="ORF">TCIL3000_0_54490</name>
</gene>
<evidence type="ECO:0000256" key="5">
    <source>
        <dbReference type="ARBA" id="ARBA00022729"/>
    </source>
</evidence>
<keyword evidence="3" id="KW-1003">Cell membrane</keyword>